<keyword evidence="5 12" id="KW-0812">Transmembrane</keyword>
<keyword evidence="7 12" id="KW-0573">Peptidoglycan synthesis</keyword>
<sequence length="417" mass="46427">MFYYLFRYLNQLDFPGAGMFDYISFRASMAIMLSLFISTVFGKKIILLLQKQQIGEIVRDLGLAGQLEKKGTPTMGGIIIIISILIPVLLFAKLENTYIILMVITTVWLGFIGFVDDYIKVFKKDKEGLKGRFKVAGQIGLGLIVGLTLYLSDDVVVREKADIDEIGVKTELVDEGFTSEEPGATRLTTDVKSTKTTIPFFKNNEFDYEYLVSFAGEHAPKLAWLVFIIITIFIVTAVSNGANITDGLDGLATGSSAIIGATLGILAYVSGHVVYADYLNIMYIPNSGELVVFIAAFIGATIGFMWYNSFPAQVFMGDTGSLSLGGIIAVFAIIIHKELLIPILCGIFLVENISVMMQVSWFKYTRKKYGEGRRIFRMAPLHHHYQMKGYPEPKIVTRFWIIGIFLAVITIVTLKIR</sequence>
<dbReference type="GO" id="GO:0009252">
    <property type="term" value="P:peptidoglycan biosynthetic process"/>
    <property type="evidence" value="ECO:0007669"/>
    <property type="project" value="UniProtKB-UniRule"/>
</dbReference>
<comment type="pathway">
    <text evidence="12">Cell wall biogenesis; peptidoglycan biosynthesis.</text>
</comment>
<comment type="caution">
    <text evidence="15">The sequence shown here is derived from an EMBL/GenBank/DDBJ whole genome shotgun (WGS) entry which is preliminary data.</text>
</comment>
<dbReference type="HAMAP" id="MF_00038">
    <property type="entry name" value="MraY"/>
    <property type="match status" value="1"/>
</dbReference>
<keyword evidence="8 12" id="KW-1133">Transmembrane helix</keyword>
<dbReference type="CDD" id="cd06852">
    <property type="entry name" value="GT_MraY"/>
    <property type="match status" value="1"/>
</dbReference>
<evidence type="ECO:0000256" key="1">
    <source>
        <dbReference type="ARBA" id="ARBA00004141"/>
    </source>
</evidence>
<dbReference type="PROSITE" id="PS01347">
    <property type="entry name" value="MRAY_1"/>
    <property type="match status" value="1"/>
</dbReference>
<dbReference type="InterPro" id="IPR003524">
    <property type="entry name" value="PNAcMuramoyl-5peptid_Trfase"/>
</dbReference>
<evidence type="ECO:0000256" key="2">
    <source>
        <dbReference type="ARBA" id="ARBA00005583"/>
    </source>
</evidence>
<dbReference type="PANTHER" id="PTHR22926">
    <property type="entry name" value="PHOSPHO-N-ACETYLMURAMOYL-PENTAPEPTIDE-TRANSFERASE"/>
    <property type="match status" value="1"/>
</dbReference>
<dbReference type="GO" id="GO:0051992">
    <property type="term" value="F:UDP-N-acetylmuramoyl-L-alanyl-D-glutamyl-meso-2,6-diaminopimelyl-D-alanyl-D-alanine:undecaprenyl-phosphate transferase activity"/>
    <property type="evidence" value="ECO:0007669"/>
    <property type="project" value="RHEA"/>
</dbReference>
<dbReference type="EMBL" id="QFLI01000011">
    <property type="protein sequence ID" value="PXX96815.1"/>
    <property type="molecule type" value="Genomic_DNA"/>
</dbReference>
<dbReference type="Pfam" id="PF00953">
    <property type="entry name" value="Glycos_transf_4"/>
    <property type="match status" value="1"/>
</dbReference>
<comment type="function">
    <text evidence="12">Catalyzes the initial step of the lipid cycle reactions in the biosynthesis of the cell wall peptidoglycan: transfers peptidoglycan precursor phospho-MurNAc-pentapeptide from UDP-MurNAc-pentapeptide onto the lipid carrier undecaprenyl phosphate, yielding undecaprenyl-pyrophosphoryl-MurNAc-pentapeptide, known as lipid I.</text>
</comment>
<feature type="transmembrane region" description="Helical" evidence="12">
    <location>
        <begin position="20"/>
        <end position="41"/>
    </location>
</feature>
<dbReference type="GO" id="GO:0051301">
    <property type="term" value="P:cell division"/>
    <property type="evidence" value="ECO:0007669"/>
    <property type="project" value="UniProtKB-KW"/>
</dbReference>
<comment type="cofactor">
    <cofactor evidence="12 14">
        <name>Mg(2+)</name>
        <dbReference type="ChEBI" id="CHEBI:18420"/>
    </cofactor>
</comment>
<dbReference type="GO" id="GO:0005886">
    <property type="term" value="C:plasma membrane"/>
    <property type="evidence" value="ECO:0007669"/>
    <property type="project" value="UniProtKB-SubCell"/>
</dbReference>
<feature type="transmembrane region" description="Helical" evidence="12">
    <location>
        <begin position="251"/>
        <end position="270"/>
    </location>
</feature>
<evidence type="ECO:0000256" key="9">
    <source>
        <dbReference type="ARBA" id="ARBA00023136"/>
    </source>
</evidence>
<evidence type="ECO:0000256" key="10">
    <source>
        <dbReference type="ARBA" id="ARBA00023306"/>
    </source>
</evidence>
<dbReference type="InterPro" id="IPR000715">
    <property type="entry name" value="Glycosyl_transferase_4"/>
</dbReference>
<dbReference type="GO" id="GO:0008963">
    <property type="term" value="F:phospho-N-acetylmuramoyl-pentapeptide-transferase activity"/>
    <property type="evidence" value="ECO:0007669"/>
    <property type="project" value="UniProtKB-UniRule"/>
</dbReference>
<evidence type="ECO:0000256" key="3">
    <source>
        <dbReference type="ARBA" id="ARBA00022618"/>
    </source>
</evidence>
<comment type="catalytic activity">
    <reaction evidence="12">
        <text>UDP-N-acetyl-alpha-D-muramoyl-L-alanyl-gamma-D-glutamyl-meso-2,6-diaminopimeloyl-D-alanyl-D-alanine + di-trans,octa-cis-undecaprenyl phosphate = di-trans,octa-cis-undecaprenyl diphospho-N-acetyl-alpha-D-muramoyl-L-alanyl-D-glutamyl-meso-2,6-diaminopimeloyl-D-alanyl-D-alanine + UMP</text>
        <dbReference type="Rhea" id="RHEA:28386"/>
        <dbReference type="ChEBI" id="CHEBI:57865"/>
        <dbReference type="ChEBI" id="CHEBI:60392"/>
        <dbReference type="ChEBI" id="CHEBI:61386"/>
        <dbReference type="ChEBI" id="CHEBI:61387"/>
        <dbReference type="EC" id="2.7.8.13"/>
    </reaction>
</comment>
<dbReference type="OrthoDB" id="9805475at2"/>
<evidence type="ECO:0000313" key="15">
    <source>
        <dbReference type="EMBL" id="PXX96815.1"/>
    </source>
</evidence>
<feature type="transmembrane region" description="Helical" evidence="12">
    <location>
        <begin position="290"/>
        <end position="307"/>
    </location>
</feature>
<feature type="transmembrane region" description="Helical" evidence="12">
    <location>
        <begin position="98"/>
        <end position="115"/>
    </location>
</feature>
<evidence type="ECO:0000256" key="8">
    <source>
        <dbReference type="ARBA" id="ARBA00022989"/>
    </source>
</evidence>
<feature type="transmembrane region" description="Helical" evidence="12">
    <location>
        <begin position="74"/>
        <end position="92"/>
    </location>
</feature>
<dbReference type="UniPathway" id="UPA00219"/>
<evidence type="ECO:0000256" key="5">
    <source>
        <dbReference type="ARBA" id="ARBA00022692"/>
    </source>
</evidence>
<feature type="transmembrane region" description="Helical" evidence="12">
    <location>
        <begin position="222"/>
        <end position="239"/>
    </location>
</feature>
<dbReference type="Pfam" id="PF10555">
    <property type="entry name" value="MraY_sig1"/>
    <property type="match status" value="1"/>
</dbReference>
<accession>A0A2V3ZSJ9</accession>
<evidence type="ECO:0000256" key="13">
    <source>
        <dbReference type="NCBIfam" id="TIGR00445"/>
    </source>
</evidence>
<feature type="binding site" evidence="14">
    <location>
        <position position="318"/>
    </location>
    <ligand>
        <name>Mg(2+)</name>
        <dbReference type="ChEBI" id="CHEBI:18420"/>
    </ligand>
</feature>
<dbReference type="InterPro" id="IPR018480">
    <property type="entry name" value="PNAcMuramoyl-5peptid_Trfase_CS"/>
</dbReference>
<keyword evidence="3 12" id="KW-0132">Cell division</keyword>
<feature type="transmembrane region" description="Helical" evidence="12">
    <location>
        <begin position="135"/>
        <end position="152"/>
    </location>
</feature>
<dbReference type="GO" id="GO:0008360">
    <property type="term" value="P:regulation of cell shape"/>
    <property type="evidence" value="ECO:0007669"/>
    <property type="project" value="UniProtKB-KW"/>
</dbReference>
<comment type="subcellular location">
    <subcellularLocation>
        <location evidence="12">Cell membrane</location>
        <topology evidence="12">Multi-pass membrane protein</topology>
    </subcellularLocation>
    <subcellularLocation>
        <location evidence="1">Membrane</location>
        <topology evidence="1">Multi-pass membrane protein</topology>
    </subcellularLocation>
</comment>
<feature type="transmembrane region" description="Helical" evidence="12">
    <location>
        <begin position="314"/>
        <end position="335"/>
    </location>
</feature>
<feature type="transmembrane region" description="Helical" evidence="12">
    <location>
        <begin position="395"/>
        <end position="416"/>
    </location>
</feature>
<dbReference type="RefSeq" id="WP_110362763.1">
    <property type="nucleotide sequence ID" value="NZ_QFLI01000011.1"/>
</dbReference>
<feature type="binding site" evidence="14">
    <location>
        <position position="243"/>
    </location>
    <ligand>
        <name>Mg(2+)</name>
        <dbReference type="ChEBI" id="CHEBI:18420"/>
    </ligand>
</feature>
<keyword evidence="12" id="KW-1003">Cell membrane</keyword>
<dbReference type="Proteomes" id="UP000248079">
    <property type="component" value="Unassembled WGS sequence"/>
</dbReference>
<keyword evidence="12 14" id="KW-0479">Metal-binding</keyword>
<protein>
    <recommendedName>
        <fullName evidence="12 13">Phospho-N-acetylmuramoyl-pentapeptide-transferase</fullName>
        <ecNumber evidence="12 13">2.7.8.13</ecNumber>
    </recommendedName>
    <alternativeName>
        <fullName evidence="12">UDP-MurNAc-pentapeptide phosphotransferase</fullName>
    </alternativeName>
</protein>
<gene>
    <name evidence="12" type="primary">mraY</name>
    <name evidence="15" type="ORF">DF185_19420</name>
</gene>
<keyword evidence="11 12" id="KW-0961">Cell wall biogenesis/degradation</keyword>
<keyword evidence="9 12" id="KW-0472">Membrane</keyword>
<dbReference type="PANTHER" id="PTHR22926:SF5">
    <property type="entry name" value="PHOSPHO-N-ACETYLMURAMOYL-PENTAPEPTIDE-TRANSFERASE HOMOLOG"/>
    <property type="match status" value="1"/>
</dbReference>
<dbReference type="GO" id="GO:0046872">
    <property type="term" value="F:metal ion binding"/>
    <property type="evidence" value="ECO:0007669"/>
    <property type="project" value="UniProtKB-KW"/>
</dbReference>
<evidence type="ECO:0000256" key="11">
    <source>
        <dbReference type="ARBA" id="ARBA00023316"/>
    </source>
</evidence>
<evidence type="ECO:0000256" key="14">
    <source>
        <dbReference type="PIRSR" id="PIRSR600715-1"/>
    </source>
</evidence>
<feature type="transmembrane region" description="Helical" evidence="12">
    <location>
        <begin position="341"/>
        <end position="364"/>
    </location>
</feature>
<keyword evidence="16" id="KW-1185">Reference proteome</keyword>
<organism evidence="15 16">
    <name type="scientific">Marinifilum breve</name>
    <dbReference type="NCBI Taxonomy" id="2184082"/>
    <lineage>
        <taxon>Bacteria</taxon>
        <taxon>Pseudomonadati</taxon>
        <taxon>Bacteroidota</taxon>
        <taxon>Bacteroidia</taxon>
        <taxon>Marinilabiliales</taxon>
        <taxon>Marinifilaceae</taxon>
    </lineage>
</organism>
<proteinExistence type="inferred from homology"/>
<keyword evidence="10 12" id="KW-0131">Cell cycle</keyword>
<dbReference type="GO" id="GO:0071555">
    <property type="term" value="P:cell wall organization"/>
    <property type="evidence" value="ECO:0007669"/>
    <property type="project" value="UniProtKB-KW"/>
</dbReference>
<evidence type="ECO:0000313" key="16">
    <source>
        <dbReference type="Proteomes" id="UP000248079"/>
    </source>
</evidence>
<evidence type="ECO:0000256" key="6">
    <source>
        <dbReference type="ARBA" id="ARBA00022960"/>
    </source>
</evidence>
<evidence type="ECO:0000256" key="12">
    <source>
        <dbReference type="HAMAP-Rule" id="MF_00038"/>
    </source>
</evidence>
<dbReference type="NCBIfam" id="TIGR00445">
    <property type="entry name" value="mraY"/>
    <property type="match status" value="1"/>
</dbReference>
<evidence type="ECO:0000256" key="7">
    <source>
        <dbReference type="ARBA" id="ARBA00022984"/>
    </source>
</evidence>
<keyword evidence="4 12" id="KW-0808">Transferase</keyword>
<keyword evidence="12 14" id="KW-0460">Magnesium</keyword>
<dbReference type="EC" id="2.7.8.13" evidence="12 13"/>
<dbReference type="PROSITE" id="PS01348">
    <property type="entry name" value="MRAY_2"/>
    <property type="match status" value="1"/>
</dbReference>
<evidence type="ECO:0000256" key="4">
    <source>
        <dbReference type="ARBA" id="ARBA00022679"/>
    </source>
</evidence>
<comment type="similarity">
    <text evidence="2 12">Belongs to the glycosyltransferase 4 family. MraY subfamily.</text>
</comment>
<name>A0A2V3ZSJ9_9BACT</name>
<dbReference type="AlphaFoldDB" id="A0A2V3ZSJ9"/>
<reference evidence="15 16" key="1">
    <citation type="submission" date="2018-05" db="EMBL/GenBank/DDBJ databases">
        <title>Marinifilum breve JC075T sp. nov., a marine bacterium isolated from Yongle Blue Hole in the South China Sea.</title>
        <authorList>
            <person name="Fu T."/>
        </authorList>
    </citation>
    <scope>NUCLEOTIDE SEQUENCE [LARGE SCALE GENOMIC DNA]</scope>
    <source>
        <strain evidence="15 16">JC075</strain>
    </source>
</reference>
<keyword evidence="6 12" id="KW-0133">Cell shape</keyword>